<dbReference type="AlphaFoldDB" id="A0A445DAV3"/>
<gene>
    <name evidence="3" type="ORF">Ahy_A04g017371</name>
</gene>
<dbReference type="EMBL" id="SDMP01000004">
    <property type="protein sequence ID" value="RYR60293.1"/>
    <property type="molecule type" value="Genomic_DNA"/>
</dbReference>
<accession>A0A445DAV3</accession>
<dbReference type="Proteomes" id="UP000289738">
    <property type="component" value="Chromosome A04"/>
</dbReference>
<keyword evidence="4" id="KW-1185">Reference proteome</keyword>
<sequence>MTMKKGTIVVITFFLLVCVMFLPTSTFGRPGPPNGGSTPPPIAGCGPYTSKCVGPGHTPLKPGGPGGPGVSKTKT</sequence>
<reference evidence="3 4" key="1">
    <citation type="submission" date="2019-01" db="EMBL/GenBank/DDBJ databases">
        <title>Sequencing of cultivated peanut Arachis hypogaea provides insights into genome evolution and oil improvement.</title>
        <authorList>
            <person name="Chen X."/>
        </authorList>
    </citation>
    <scope>NUCLEOTIDE SEQUENCE [LARGE SCALE GENOMIC DNA]</scope>
    <source>
        <strain evidence="4">cv. Fuhuasheng</strain>
        <tissue evidence="3">Leaves</tissue>
    </source>
</reference>
<evidence type="ECO:0000313" key="4">
    <source>
        <dbReference type="Proteomes" id="UP000289738"/>
    </source>
</evidence>
<evidence type="ECO:0000313" key="3">
    <source>
        <dbReference type="EMBL" id="RYR60293.1"/>
    </source>
</evidence>
<keyword evidence="2" id="KW-0732">Signal</keyword>
<feature type="signal peptide" evidence="2">
    <location>
        <begin position="1"/>
        <end position="28"/>
    </location>
</feature>
<comment type="caution">
    <text evidence="3">The sequence shown here is derived from an EMBL/GenBank/DDBJ whole genome shotgun (WGS) entry which is preliminary data.</text>
</comment>
<feature type="chain" id="PRO_5018998716" evidence="2">
    <location>
        <begin position="29"/>
        <end position="75"/>
    </location>
</feature>
<proteinExistence type="predicted"/>
<organism evidence="3 4">
    <name type="scientific">Arachis hypogaea</name>
    <name type="common">Peanut</name>
    <dbReference type="NCBI Taxonomy" id="3818"/>
    <lineage>
        <taxon>Eukaryota</taxon>
        <taxon>Viridiplantae</taxon>
        <taxon>Streptophyta</taxon>
        <taxon>Embryophyta</taxon>
        <taxon>Tracheophyta</taxon>
        <taxon>Spermatophyta</taxon>
        <taxon>Magnoliopsida</taxon>
        <taxon>eudicotyledons</taxon>
        <taxon>Gunneridae</taxon>
        <taxon>Pentapetalae</taxon>
        <taxon>rosids</taxon>
        <taxon>fabids</taxon>
        <taxon>Fabales</taxon>
        <taxon>Fabaceae</taxon>
        <taxon>Papilionoideae</taxon>
        <taxon>50 kb inversion clade</taxon>
        <taxon>dalbergioids sensu lato</taxon>
        <taxon>Dalbergieae</taxon>
        <taxon>Pterocarpus clade</taxon>
        <taxon>Arachis</taxon>
    </lineage>
</organism>
<name>A0A445DAV3_ARAHY</name>
<protein>
    <submittedName>
        <fullName evidence="3">Uncharacterized protein</fullName>
    </submittedName>
</protein>
<evidence type="ECO:0000256" key="1">
    <source>
        <dbReference type="SAM" id="MobiDB-lite"/>
    </source>
</evidence>
<evidence type="ECO:0000256" key="2">
    <source>
        <dbReference type="SAM" id="SignalP"/>
    </source>
</evidence>
<feature type="region of interest" description="Disordered" evidence="1">
    <location>
        <begin position="56"/>
        <end position="75"/>
    </location>
</feature>